<evidence type="ECO:0000313" key="2">
    <source>
        <dbReference type="Proteomes" id="UP001157006"/>
    </source>
</evidence>
<reference evidence="1 2" key="1">
    <citation type="submission" date="2023-01" db="EMBL/GenBank/DDBJ databases">
        <authorList>
            <person name="Kreplak J."/>
        </authorList>
    </citation>
    <scope>NUCLEOTIDE SEQUENCE [LARGE SCALE GENOMIC DNA]</scope>
</reference>
<proteinExistence type="predicted"/>
<protein>
    <submittedName>
        <fullName evidence="1">Uncharacterized protein</fullName>
    </submittedName>
</protein>
<keyword evidence="2" id="KW-1185">Reference proteome</keyword>
<sequence>MKVMRCDWLLWMRAEIEDEVGLQLYVEIGQKWKEIGITVAIGGTVTAKEMEVMRGDWLLWMCAEIEDEVGLQLYAEIGQKVMLLEING</sequence>
<evidence type="ECO:0000313" key="1">
    <source>
        <dbReference type="EMBL" id="CAI8589269.1"/>
    </source>
</evidence>
<name>A0AAV0YXK7_VICFA</name>
<organism evidence="1 2">
    <name type="scientific">Vicia faba</name>
    <name type="common">Broad bean</name>
    <name type="synonym">Faba vulgaris</name>
    <dbReference type="NCBI Taxonomy" id="3906"/>
    <lineage>
        <taxon>Eukaryota</taxon>
        <taxon>Viridiplantae</taxon>
        <taxon>Streptophyta</taxon>
        <taxon>Embryophyta</taxon>
        <taxon>Tracheophyta</taxon>
        <taxon>Spermatophyta</taxon>
        <taxon>Magnoliopsida</taxon>
        <taxon>eudicotyledons</taxon>
        <taxon>Gunneridae</taxon>
        <taxon>Pentapetalae</taxon>
        <taxon>rosids</taxon>
        <taxon>fabids</taxon>
        <taxon>Fabales</taxon>
        <taxon>Fabaceae</taxon>
        <taxon>Papilionoideae</taxon>
        <taxon>50 kb inversion clade</taxon>
        <taxon>NPAAA clade</taxon>
        <taxon>Hologalegina</taxon>
        <taxon>IRL clade</taxon>
        <taxon>Fabeae</taxon>
        <taxon>Vicia</taxon>
    </lineage>
</organism>
<gene>
    <name evidence="1" type="ORF">VFH_I386000</name>
</gene>
<dbReference type="EMBL" id="OX451736">
    <property type="protein sequence ID" value="CAI8589269.1"/>
    <property type="molecule type" value="Genomic_DNA"/>
</dbReference>
<dbReference type="Proteomes" id="UP001157006">
    <property type="component" value="Chromosome 1L"/>
</dbReference>
<dbReference type="AlphaFoldDB" id="A0AAV0YXK7"/>
<accession>A0AAV0YXK7</accession>